<dbReference type="GO" id="GO:0046294">
    <property type="term" value="P:formaldehyde catabolic process"/>
    <property type="evidence" value="ECO:0007669"/>
    <property type="project" value="TreeGrafter"/>
</dbReference>
<evidence type="ECO:0000256" key="2">
    <source>
        <dbReference type="ARBA" id="ARBA00022723"/>
    </source>
</evidence>
<evidence type="ECO:0000256" key="3">
    <source>
        <dbReference type="ARBA" id="ARBA00022833"/>
    </source>
</evidence>
<dbReference type="InterPro" id="IPR011032">
    <property type="entry name" value="GroES-like_sf"/>
</dbReference>
<evidence type="ECO:0000256" key="1">
    <source>
        <dbReference type="ARBA" id="ARBA00008072"/>
    </source>
</evidence>
<sequence>MIFSLLGTFAPYMTVHKDSVVKIDPTIPFEPAAIMGCAVPTGFGSATNVADVQPGETAASAASG</sequence>
<evidence type="ECO:0000313" key="5">
    <source>
        <dbReference type="EMBL" id="BBU24916.1"/>
    </source>
</evidence>
<name>A0AAD1H4Z5_MYCXE</name>
<dbReference type="SUPFAM" id="SSF50129">
    <property type="entry name" value="GroES-like"/>
    <property type="match status" value="1"/>
</dbReference>
<gene>
    <name evidence="5" type="ORF">MYXE_47060</name>
</gene>
<dbReference type="GO" id="GO:0008270">
    <property type="term" value="F:zinc ion binding"/>
    <property type="evidence" value="ECO:0007669"/>
    <property type="project" value="TreeGrafter"/>
</dbReference>
<dbReference type="Gene3D" id="3.90.180.10">
    <property type="entry name" value="Medium-chain alcohol dehydrogenases, catalytic domain"/>
    <property type="match status" value="1"/>
</dbReference>
<dbReference type="KEGG" id="mxe:MYXE_47060"/>
<evidence type="ECO:0000256" key="4">
    <source>
        <dbReference type="ARBA" id="ARBA00023027"/>
    </source>
</evidence>
<keyword evidence="4" id="KW-0520">NAD</keyword>
<proteinExistence type="inferred from homology"/>
<dbReference type="PANTHER" id="PTHR43880:SF12">
    <property type="entry name" value="ALCOHOL DEHYDROGENASE CLASS-3"/>
    <property type="match status" value="1"/>
</dbReference>
<dbReference type="EMBL" id="AP022314">
    <property type="protein sequence ID" value="BBU24916.1"/>
    <property type="molecule type" value="Genomic_DNA"/>
</dbReference>
<dbReference type="Gene3D" id="3.40.50.720">
    <property type="entry name" value="NAD(P)-binding Rossmann-like Domain"/>
    <property type="match status" value="1"/>
</dbReference>
<dbReference type="GO" id="GO:0005829">
    <property type="term" value="C:cytosol"/>
    <property type="evidence" value="ECO:0007669"/>
    <property type="project" value="TreeGrafter"/>
</dbReference>
<reference evidence="5 6" key="1">
    <citation type="submission" date="2019-12" db="EMBL/GenBank/DDBJ databases">
        <title>Complete genome sequence of Mycolicibacterium xenopi str. JCM15661T.</title>
        <authorList>
            <person name="Yoshida M."/>
            <person name="Fukano H."/>
            <person name="Asakura T."/>
            <person name="Hoshino Y."/>
        </authorList>
    </citation>
    <scope>NUCLEOTIDE SEQUENCE [LARGE SCALE GENOMIC DNA]</scope>
    <source>
        <strain evidence="5 6">JCM 15661T</strain>
    </source>
</reference>
<protein>
    <recommendedName>
        <fullName evidence="7">Alcohol dehydrogenase</fullName>
    </recommendedName>
</protein>
<dbReference type="AlphaFoldDB" id="A0AAD1H4Z5"/>
<evidence type="ECO:0000313" key="6">
    <source>
        <dbReference type="Proteomes" id="UP000464624"/>
    </source>
</evidence>
<dbReference type="GO" id="GO:0051903">
    <property type="term" value="F:S-(hydroxymethyl)glutathione dehydrogenase [NAD(P)+] activity"/>
    <property type="evidence" value="ECO:0007669"/>
    <property type="project" value="TreeGrafter"/>
</dbReference>
<dbReference type="Proteomes" id="UP000464624">
    <property type="component" value="Chromosome"/>
</dbReference>
<accession>A0AAD1H4Z5</accession>
<dbReference type="PANTHER" id="PTHR43880">
    <property type="entry name" value="ALCOHOL DEHYDROGENASE"/>
    <property type="match status" value="1"/>
</dbReference>
<organism evidence="5 6">
    <name type="scientific">Mycobacterium xenopi</name>
    <dbReference type="NCBI Taxonomy" id="1789"/>
    <lineage>
        <taxon>Bacteria</taxon>
        <taxon>Bacillati</taxon>
        <taxon>Actinomycetota</taxon>
        <taxon>Actinomycetes</taxon>
        <taxon>Mycobacteriales</taxon>
        <taxon>Mycobacteriaceae</taxon>
        <taxon>Mycobacterium</taxon>
    </lineage>
</organism>
<comment type="similarity">
    <text evidence="1">Belongs to the zinc-containing alcohol dehydrogenase family.</text>
</comment>
<keyword evidence="3" id="KW-0862">Zinc</keyword>
<evidence type="ECO:0008006" key="7">
    <source>
        <dbReference type="Google" id="ProtNLM"/>
    </source>
</evidence>
<keyword evidence="2" id="KW-0479">Metal-binding</keyword>